<comment type="caution">
    <text evidence="3">The sequence shown here is derived from an EMBL/GenBank/DDBJ whole genome shotgun (WGS) entry which is preliminary data.</text>
</comment>
<protein>
    <submittedName>
        <fullName evidence="3">Quinoprotein relay system zinc metallohydrolase 2</fullName>
    </submittedName>
</protein>
<dbReference type="InterPro" id="IPR001279">
    <property type="entry name" value="Metallo-B-lactamas"/>
</dbReference>
<dbReference type="SMART" id="SM00849">
    <property type="entry name" value="Lactamase_B"/>
    <property type="match status" value="1"/>
</dbReference>
<evidence type="ECO:0000256" key="1">
    <source>
        <dbReference type="ARBA" id="ARBA00005250"/>
    </source>
</evidence>
<evidence type="ECO:0000313" key="3">
    <source>
        <dbReference type="EMBL" id="MBL3577865.1"/>
    </source>
</evidence>
<accession>A0ABS1REA5</accession>
<dbReference type="CDD" id="cd16282">
    <property type="entry name" value="metallo-hydrolase-like_MBL-fold"/>
    <property type="match status" value="1"/>
</dbReference>
<dbReference type="InterPro" id="IPR050855">
    <property type="entry name" value="NDM-1-like"/>
</dbReference>
<feature type="domain" description="Metallo-beta-lactamase" evidence="2">
    <location>
        <begin position="91"/>
        <end position="275"/>
    </location>
</feature>
<proteinExistence type="inferred from homology"/>
<evidence type="ECO:0000259" key="2">
    <source>
        <dbReference type="SMART" id="SM00849"/>
    </source>
</evidence>
<dbReference type="Gene3D" id="3.60.15.10">
    <property type="entry name" value="Ribonuclease Z/Hydroxyacylglutathione hydrolase-like"/>
    <property type="match status" value="1"/>
</dbReference>
<sequence length="346" mass="36149">MFEAVVTLCLALSREMCREVTLPGIWAAEVEDCRAALAAVSGVTGGPELVADGPPRCREAGPALAFDEIAPGVLVHRGEVAEADRGNLGDIANIAVVIGTRSVAVIDSGSARWIGEAVWRAIRARTALPVSHVILTHVHPDHVFGATALTEAGAMVVAHVGLARALADRQAGYLDSLGRLIGPSALIGTVPPPVDRAVSGEAEIDLGGRVLRLRAWPPAHSGTDLTVLDSASGVLFAGDLVFDDHLPALDGTVRGWAAVLEEMRQDGASLVVPGHGGPVLPWPAGGAATARYLEVLARDARAAVAKGERLGDAVGHIAAEERGRWRLFDAFNARNATVAFTEMEWE</sequence>
<name>A0ABS1REA5_9RHOB</name>
<dbReference type="PANTHER" id="PTHR42951:SF4">
    <property type="entry name" value="ACYL-COENZYME A THIOESTERASE MBLAC2"/>
    <property type="match status" value="1"/>
</dbReference>
<reference evidence="4" key="1">
    <citation type="submission" date="2021-01" db="EMBL/GenBank/DDBJ databases">
        <title>Draft genomes of Rhodovulum sulfidophilum.</title>
        <authorList>
            <person name="Guzman M.S."/>
        </authorList>
    </citation>
    <scope>NUCLEOTIDE SEQUENCE [LARGE SCALE GENOMIC DNA]</scope>
    <source>
        <strain evidence="4">AB19</strain>
    </source>
</reference>
<dbReference type="Proteomes" id="UP000635853">
    <property type="component" value="Unassembled WGS sequence"/>
</dbReference>
<evidence type="ECO:0000313" key="4">
    <source>
        <dbReference type="Proteomes" id="UP000635853"/>
    </source>
</evidence>
<comment type="similarity">
    <text evidence="1">Belongs to the metallo-beta-lactamase superfamily. Class-B beta-lactamase family.</text>
</comment>
<dbReference type="RefSeq" id="WP_075784594.1">
    <property type="nucleotide sequence ID" value="NZ_JAESIL010000021.1"/>
</dbReference>
<dbReference type="SUPFAM" id="SSF56281">
    <property type="entry name" value="Metallo-hydrolase/oxidoreductase"/>
    <property type="match status" value="1"/>
</dbReference>
<dbReference type="EMBL" id="JAESIL010000021">
    <property type="protein sequence ID" value="MBL3577865.1"/>
    <property type="molecule type" value="Genomic_DNA"/>
</dbReference>
<dbReference type="NCBIfam" id="TIGR04559">
    <property type="entry name" value="SoxH_rel_PQQ_2"/>
    <property type="match status" value="1"/>
</dbReference>
<keyword evidence="4" id="KW-1185">Reference proteome</keyword>
<dbReference type="Pfam" id="PF00753">
    <property type="entry name" value="Lactamase_B"/>
    <property type="match status" value="1"/>
</dbReference>
<dbReference type="InterPro" id="IPR030829">
    <property type="entry name" value="SoxH-rel_PQQ_2"/>
</dbReference>
<gene>
    <name evidence="3" type="ORF">JMJ92_06795</name>
</gene>
<organism evidence="3 4">
    <name type="scientific">Rhodovulum visakhapatnamense</name>
    <dbReference type="NCBI Taxonomy" id="364297"/>
    <lineage>
        <taxon>Bacteria</taxon>
        <taxon>Pseudomonadati</taxon>
        <taxon>Pseudomonadota</taxon>
        <taxon>Alphaproteobacteria</taxon>
        <taxon>Rhodobacterales</taxon>
        <taxon>Paracoccaceae</taxon>
        <taxon>Rhodovulum</taxon>
    </lineage>
</organism>
<dbReference type="PANTHER" id="PTHR42951">
    <property type="entry name" value="METALLO-BETA-LACTAMASE DOMAIN-CONTAINING"/>
    <property type="match status" value="1"/>
</dbReference>
<dbReference type="InterPro" id="IPR036866">
    <property type="entry name" value="RibonucZ/Hydroxyglut_hydro"/>
</dbReference>